<dbReference type="EMBL" id="CP053085">
    <property type="protein sequence ID" value="QJR37865.1"/>
    <property type="molecule type" value="Genomic_DNA"/>
</dbReference>
<dbReference type="RefSeq" id="WP_171227301.1">
    <property type="nucleotide sequence ID" value="NZ_CP053085.1"/>
</dbReference>
<proteinExistence type="predicted"/>
<organism evidence="2 3">
    <name type="scientific">Gemmatimonas groenlandica</name>
    <dbReference type="NCBI Taxonomy" id="2732249"/>
    <lineage>
        <taxon>Bacteria</taxon>
        <taxon>Pseudomonadati</taxon>
        <taxon>Gemmatimonadota</taxon>
        <taxon>Gemmatimonadia</taxon>
        <taxon>Gemmatimonadales</taxon>
        <taxon>Gemmatimonadaceae</taxon>
        <taxon>Gemmatimonas</taxon>
    </lineage>
</organism>
<dbReference type="Pfam" id="PF13115">
    <property type="entry name" value="YtkA"/>
    <property type="match status" value="1"/>
</dbReference>
<reference evidence="2 3" key="1">
    <citation type="submission" date="2020-05" db="EMBL/GenBank/DDBJ databases">
        <title>Complete genome sequence of Gemmatimonas greenlandica TET16.</title>
        <authorList>
            <person name="Zeng Y."/>
        </authorList>
    </citation>
    <scope>NUCLEOTIDE SEQUENCE [LARGE SCALE GENOMIC DNA]</scope>
    <source>
        <strain evidence="2 3">TET16</strain>
    </source>
</reference>
<keyword evidence="3" id="KW-1185">Reference proteome</keyword>
<protein>
    <submittedName>
        <fullName evidence="2">Auxin-binding protein</fullName>
    </submittedName>
</protein>
<feature type="domain" description="YtkA-like" evidence="1">
    <location>
        <begin position="72"/>
        <end position="135"/>
    </location>
</feature>
<name>A0A6M4IUL0_9BACT</name>
<gene>
    <name evidence="2" type="ORF">HKW67_21225</name>
</gene>
<evidence type="ECO:0000259" key="1">
    <source>
        <dbReference type="Pfam" id="PF13115"/>
    </source>
</evidence>
<dbReference type="InterPro" id="IPR032693">
    <property type="entry name" value="YtkA-like_dom"/>
</dbReference>
<dbReference type="AlphaFoldDB" id="A0A6M4IUL0"/>
<dbReference type="KEGG" id="ggr:HKW67_21225"/>
<sequence length="153" mass="16463">MSTLIDSRVRRSVARAAAVALALTALSLLTGCMMFAKAPSDLDYARTRRSEVGLYVATIHPTGDSIPRGKLHQWTLHLETSAGVPVDSANVSIDGGMPQHGHGLPTKPRVTRALGHGDHMVEGMKFNMGGWWVVKFRISAASGRDSLVFNLSL</sequence>
<accession>A0A6M4IUL0</accession>
<dbReference type="Proteomes" id="UP000500938">
    <property type="component" value="Chromosome"/>
</dbReference>
<evidence type="ECO:0000313" key="3">
    <source>
        <dbReference type="Proteomes" id="UP000500938"/>
    </source>
</evidence>
<evidence type="ECO:0000313" key="2">
    <source>
        <dbReference type="EMBL" id="QJR37865.1"/>
    </source>
</evidence>